<proteinExistence type="predicted"/>
<evidence type="ECO:0000256" key="1">
    <source>
        <dbReference type="ARBA" id="ARBA00012493"/>
    </source>
</evidence>
<evidence type="ECO:0000313" key="3">
    <source>
        <dbReference type="EMBL" id="KAJ8886410.1"/>
    </source>
</evidence>
<evidence type="ECO:0000259" key="2">
    <source>
        <dbReference type="Pfam" id="PF17921"/>
    </source>
</evidence>
<evidence type="ECO:0000313" key="4">
    <source>
        <dbReference type="Proteomes" id="UP001159363"/>
    </source>
</evidence>
<dbReference type="PANTHER" id="PTHR37984">
    <property type="entry name" value="PROTEIN CBG26694"/>
    <property type="match status" value="1"/>
</dbReference>
<keyword evidence="4" id="KW-1185">Reference proteome</keyword>
<accession>A0ABQ9HPW8</accession>
<dbReference type="PANTHER" id="PTHR37984:SF5">
    <property type="entry name" value="PROTEIN NYNRIN-LIKE"/>
    <property type="match status" value="1"/>
</dbReference>
<reference evidence="3 4" key="1">
    <citation type="submission" date="2023-02" db="EMBL/GenBank/DDBJ databases">
        <title>LHISI_Scaffold_Assembly.</title>
        <authorList>
            <person name="Stuart O.P."/>
            <person name="Cleave R."/>
            <person name="Magrath M.J.L."/>
            <person name="Mikheyev A.S."/>
        </authorList>
    </citation>
    <scope>NUCLEOTIDE SEQUENCE [LARGE SCALE GENOMIC DNA]</scope>
    <source>
        <strain evidence="3">Daus_M_001</strain>
        <tissue evidence="3">Leg muscle</tissue>
    </source>
</reference>
<dbReference type="EC" id="2.7.7.49" evidence="1"/>
<dbReference type="InterPro" id="IPR041588">
    <property type="entry name" value="Integrase_H2C2"/>
</dbReference>
<sequence length="121" mass="14320">MHQECWSVANNLLQEYQAYYRVQENSHIEDKMMFLRSKIVVPTALQPYVINLVHEGHERVEKTKARARQLFYLPRMSTDIEQYVLRRVKTRESFIPHEVPRLPYLKVGIDILEEGGMLSSS</sequence>
<dbReference type="EMBL" id="JARBHB010000004">
    <property type="protein sequence ID" value="KAJ8886410.1"/>
    <property type="molecule type" value="Genomic_DNA"/>
</dbReference>
<dbReference type="InterPro" id="IPR050951">
    <property type="entry name" value="Retrovirus_Pol_polyprotein"/>
</dbReference>
<dbReference type="Gene3D" id="1.10.340.70">
    <property type="match status" value="1"/>
</dbReference>
<dbReference type="Pfam" id="PF17921">
    <property type="entry name" value="Integrase_H2C2"/>
    <property type="match status" value="1"/>
</dbReference>
<feature type="domain" description="Integrase zinc-binding" evidence="2">
    <location>
        <begin position="41"/>
        <end position="84"/>
    </location>
</feature>
<name>A0ABQ9HPW8_9NEOP</name>
<comment type="caution">
    <text evidence="3">The sequence shown here is derived from an EMBL/GenBank/DDBJ whole genome shotgun (WGS) entry which is preliminary data.</text>
</comment>
<gene>
    <name evidence="3" type="ORF">PR048_012621</name>
</gene>
<dbReference type="Proteomes" id="UP001159363">
    <property type="component" value="Chromosome X"/>
</dbReference>
<organism evidence="3 4">
    <name type="scientific">Dryococelus australis</name>
    <dbReference type="NCBI Taxonomy" id="614101"/>
    <lineage>
        <taxon>Eukaryota</taxon>
        <taxon>Metazoa</taxon>
        <taxon>Ecdysozoa</taxon>
        <taxon>Arthropoda</taxon>
        <taxon>Hexapoda</taxon>
        <taxon>Insecta</taxon>
        <taxon>Pterygota</taxon>
        <taxon>Neoptera</taxon>
        <taxon>Polyneoptera</taxon>
        <taxon>Phasmatodea</taxon>
        <taxon>Verophasmatodea</taxon>
        <taxon>Anareolatae</taxon>
        <taxon>Phasmatidae</taxon>
        <taxon>Eurycanthinae</taxon>
        <taxon>Dryococelus</taxon>
    </lineage>
</organism>
<protein>
    <recommendedName>
        <fullName evidence="1">RNA-directed DNA polymerase</fullName>
        <ecNumber evidence="1">2.7.7.49</ecNumber>
    </recommendedName>
</protein>